<feature type="binding site" evidence="3">
    <location>
        <position position="216"/>
    </location>
    <ligand>
        <name>Fe cation</name>
        <dbReference type="ChEBI" id="CHEBI:24875"/>
    </ligand>
</feature>
<feature type="signal peptide" evidence="4">
    <location>
        <begin position="1"/>
        <end position="20"/>
    </location>
</feature>
<dbReference type="SUPFAM" id="SSF53850">
    <property type="entry name" value="Periplasmic binding protein-like II"/>
    <property type="match status" value="1"/>
</dbReference>
<evidence type="ECO:0000256" key="3">
    <source>
        <dbReference type="PIRSR" id="PIRSR002825-1"/>
    </source>
</evidence>
<gene>
    <name evidence="5" type="ordered locus">Ocepr_1634</name>
</gene>
<comment type="similarity">
    <text evidence="1">Belongs to the bacterial solute-binding protein 1 family.</text>
</comment>
<keyword evidence="3" id="KW-0408">Iron</keyword>
<dbReference type="PANTHER" id="PTHR30006">
    <property type="entry name" value="THIAMINE-BINDING PERIPLASMIC PROTEIN-RELATED"/>
    <property type="match status" value="1"/>
</dbReference>
<dbReference type="PANTHER" id="PTHR30006:SF15">
    <property type="entry name" value="IRON-UTILIZATION PERIPLASMIC PROTEIN"/>
    <property type="match status" value="1"/>
</dbReference>
<organism evidence="5 6">
    <name type="scientific">Oceanithermus profundus (strain DSM 14977 / NBRC 100410 / VKM B-2274 / 506)</name>
    <dbReference type="NCBI Taxonomy" id="670487"/>
    <lineage>
        <taxon>Bacteria</taxon>
        <taxon>Thermotogati</taxon>
        <taxon>Deinococcota</taxon>
        <taxon>Deinococci</taxon>
        <taxon>Thermales</taxon>
        <taxon>Thermaceae</taxon>
        <taxon>Oceanithermus</taxon>
    </lineage>
</organism>
<dbReference type="Proteomes" id="UP000008722">
    <property type="component" value="Chromosome"/>
</dbReference>
<dbReference type="AlphaFoldDB" id="E4U9J1"/>
<dbReference type="EMBL" id="CP002361">
    <property type="protein sequence ID" value="ADR37087.1"/>
    <property type="molecule type" value="Genomic_DNA"/>
</dbReference>
<keyword evidence="6" id="KW-1185">Reference proteome</keyword>
<name>E4U9J1_OCEP5</name>
<evidence type="ECO:0000313" key="6">
    <source>
        <dbReference type="Proteomes" id="UP000008722"/>
    </source>
</evidence>
<dbReference type="Pfam" id="PF13343">
    <property type="entry name" value="SBP_bac_6"/>
    <property type="match status" value="1"/>
</dbReference>
<evidence type="ECO:0000313" key="5">
    <source>
        <dbReference type="EMBL" id="ADR37087.1"/>
    </source>
</evidence>
<sequence precursor="true">MNRKIPFLMLLVVSSALAWAAQPLVVYSGRSKSLVEPAIERFQQATGLRVRVKYGKTAPLALLLLEEGDRSPADLFLAQDAGALSLLAEAGRFAPLPEALLERVPARFRDPDGRWIGVTGRARTLAYAPERAAAGELPGSVFDLTAPRFQGRVGIAPTNASFQTFVTAMRAVHGDARTLAWLRDLKANGARAYAKNTALLEGIAAGEIDFALPNHYYLLRIRATRPEFPVAQAFFAPGDVGNLVNVSGAAVLVHSRRKAEALRFLAFLLEEETQRYFAREVFEYPLVTGVAPPAGLPSLEELLRLAPNVSLGQLSDLKGTIRLLREAGWF</sequence>
<evidence type="ECO:0000256" key="2">
    <source>
        <dbReference type="ARBA" id="ARBA00022729"/>
    </source>
</evidence>
<feature type="binding site" evidence="3">
    <location>
        <position position="217"/>
    </location>
    <ligand>
        <name>Fe cation</name>
        <dbReference type="ChEBI" id="CHEBI:24875"/>
    </ligand>
</feature>
<evidence type="ECO:0000256" key="4">
    <source>
        <dbReference type="SAM" id="SignalP"/>
    </source>
</evidence>
<accession>E4U9J1</accession>
<evidence type="ECO:0000256" key="1">
    <source>
        <dbReference type="ARBA" id="ARBA00008520"/>
    </source>
</evidence>
<keyword evidence="2 4" id="KW-0732">Signal</keyword>
<dbReference type="PIRSF" id="PIRSF002825">
    <property type="entry name" value="CfbpA"/>
    <property type="match status" value="1"/>
</dbReference>
<dbReference type="CDD" id="cd13543">
    <property type="entry name" value="PBP2_Fbp"/>
    <property type="match status" value="1"/>
</dbReference>
<dbReference type="KEGG" id="opr:Ocepr_1634"/>
<dbReference type="InterPro" id="IPR026045">
    <property type="entry name" value="Ferric-bd"/>
</dbReference>
<dbReference type="RefSeq" id="WP_013458257.1">
    <property type="nucleotide sequence ID" value="NC_014761.1"/>
</dbReference>
<proteinExistence type="inferred from homology"/>
<dbReference type="STRING" id="670487.Ocepr_1634"/>
<dbReference type="GO" id="GO:0030288">
    <property type="term" value="C:outer membrane-bounded periplasmic space"/>
    <property type="evidence" value="ECO:0007669"/>
    <property type="project" value="TreeGrafter"/>
</dbReference>
<dbReference type="eggNOG" id="COG1840">
    <property type="taxonomic scope" value="Bacteria"/>
</dbReference>
<dbReference type="Gene3D" id="3.40.190.10">
    <property type="entry name" value="Periplasmic binding protein-like II"/>
    <property type="match status" value="2"/>
</dbReference>
<dbReference type="HOGENOM" id="CLU_026974_2_0_0"/>
<keyword evidence="3" id="KW-0479">Metal-binding</keyword>
<reference evidence="6" key="1">
    <citation type="submission" date="2010-11" db="EMBL/GenBank/DDBJ databases">
        <title>The complete sequence of chromosome of Oceanithermus profundus DSM 14977.</title>
        <authorList>
            <consortium name="US DOE Joint Genome Institute (JGI-PGF)"/>
            <person name="Lucas S."/>
            <person name="Copeland A."/>
            <person name="Lapidus A."/>
            <person name="Bruce D."/>
            <person name="Goodwin L."/>
            <person name="Pitluck S."/>
            <person name="Kyrpides N."/>
            <person name="Mavromatis K."/>
            <person name="Pagani I."/>
            <person name="Ivanova N."/>
            <person name="Zhang X."/>
            <person name="Brettin T."/>
            <person name="Detter J.C."/>
            <person name="Tapia R."/>
            <person name="Han C."/>
            <person name="Land M."/>
            <person name="Hauser L."/>
            <person name="Markowitz V."/>
            <person name="Cheng J.-F."/>
            <person name="Hugenholtz P."/>
            <person name="Woyke T."/>
            <person name="Wu D."/>
            <person name="Tindall B."/>
            <person name="Faehnrich R."/>
            <person name="Brambilla E."/>
            <person name="Klenk H.-P."/>
            <person name="Eisen J.A."/>
        </authorList>
    </citation>
    <scope>NUCLEOTIDE SEQUENCE [LARGE SCALE GENOMIC DNA]</scope>
    <source>
        <strain evidence="6">DSM 14977 / NBRC 100410 / VKM B-2274 / 506</strain>
    </source>
</reference>
<dbReference type="GO" id="GO:0046872">
    <property type="term" value="F:metal ion binding"/>
    <property type="evidence" value="ECO:0007669"/>
    <property type="project" value="UniProtKB-KW"/>
</dbReference>
<reference evidence="5 6" key="2">
    <citation type="journal article" date="2011" name="Stand. Genomic Sci.">
        <title>Complete genome sequence of Oceanithermus profundus type strain (506).</title>
        <authorList>
            <person name="Pati A."/>
            <person name="Zhang X."/>
            <person name="Lapidus A."/>
            <person name="Nolan M."/>
            <person name="Lucas S."/>
            <person name="Del Rio T.G."/>
            <person name="Tice H."/>
            <person name="Cheng J.F."/>
            <person name="Tapia R."/>
            <person name="Han C."/>
            <person name="Goodwin L."/>
            <person name="Pitluck S."/>
            <person name="Liolios K."/>
            <person name="Pagani I."/>
            <person name="Ivanova N."/>
            <person name="Mavromatis K."/>
            <person name="Chen A."/>
            <person name="Palaniappan K."/>
            <person name="Hauser L."/>
            <person name="Jeffries C.D."/>
            <person name="Brambilla E.M."/>
            <person name="Rohl A."/>
            <person name="Mwirichia R."/>
            <person name="Rohde M."/>
            <person name="Tindall B.J."/>
            <person name="Sikorski J."/>
            <person name="Wirth R."/>
            <person name="Goker M."/>
            <person name="Woyke T."/>
            <person name="Detter J.C."/>
            <person name="Bristow J."/>
            <person name="Eisen J.A."/>
            <person name="Markowitz V."/>
            <person name="Hugenholtz P."/>
            <person name="Kyrpides N.C."/>
            <person name="Klenk H.P."/>
            <person name="Land M."/>
        </authorList>
    </citation>
    <scope>NUCLEOTIDE SEQUENCE [LARGE SCALE GENOMIC DNA]</scope>
    <source>
        <strain evidence="6">DSM 14977 / NBRC 100410 / VKM B-2274 / 506</strain>
    </source>
</reference>
<feature type="chain" id="PRO_5005344702" evidence="4">
    <location>
        <begin position="21"/>
        <end position="330"/>
    </location>
</feature>
<protein>
    <submittedName>
        <fullName evidence="5">Extracellular solute-binding protein family 1</fullName>
    </submittedName>
</protein>